<dbReference type="Proteomes" id="UP000676194">
    <property type="component" value="Chromosome"/>
</dbReference>
<dbReference type="RefSeq" id="WP_213499289.1">
    <property type="nucleotide sequence ID" value="NZ_CP074694.1"/>
</dbReference>
<dbReference type="InterPro" id="IPR047794">
    <property type="entry name" value="C45_proenzyme-like"/>
</dbReference>
<dbReference type="InterPro" id="IPR047803">
    <property type="entry name" value="DCD1A/B-like"/>
</dbReference>
<dbReference type="KEGG" id="tsph:KIH39_10550"/>
<feature type="signal peptide" evidence="1">
    <location>
        <begin position="1"/>
        <end position="19"/>
    </location>
</feature>
<dbReference type="Gene3D" id="3.60.60.10">
    <property type="entry name" value="Penicillin V Acylase, Chain A"/>
    <property type="match status" value="1"/>
</dbReference>
<accession>A0A8E6BAC0</accession>
<organism evidence="3 4">
    <name type="scientific">Telmatocola sphagniphila</name>
    <dbReference type="NCBI Taxonomy" id="1123043"/>
    <lineage>
        <taxon>Bacteria</taxon>
        <taxon>Pseudomonadati</taxon>
        <taxon>Planctomycetota</taxon>
        <taxon>Planctomycetia</taxon>
        <taxon>Gemmatales</taxon>
        <taxon>Gemmataceae</taxon>
    </lineage>
</organism>
<sequence>MRYLWSFVLCLASSFPLFAQDAHSKFVYKEQTEGPGKLQYVKGIPVLVVEGTPEELGKQYGAIAMSQGKNLLKQIDGFVDSIGFKSAYPLLLKMSAGMLDSFPKDHRTEIESAAKASGIDLKLLIFANTVADLKKIGGCSTLIVEKTRSQTGEPLFGRLLDWPPFEGLAQHSLIVVEKPKGKHAFAALTISPLIGVVTAMNDSGLCLTINEIYATKDKTPPLDVTGTPMLLLFRRVMEECENLDQAEKLVREAKRTGMYVLTLCDKSGGRVLEVTTKNVVPRTAENGVCCTTNHFRTEELSVHKKCDRYAKLQECQKCDDKYGVPDVVKSLDRVNQGKSTIHAVVFEPSRRVMHVSVGGDRSATKNPFEEIELTNFFKK</sequence>
<evidence type="ECO:0000259" key="2">
    <source>
        <dbReference type="Pfam" id="PF03417"/>
    </source>
</evidence>
<dbReference type="EMBL" id="CP074694">
    <property type="protein sequence ID" value="QVL34319.1"/>
    <property type="molecule type" value="Genomic_DNA"/>
</dbReference>
<name>A0A8E6BAC0_9BACT</name>
<proteinExistence type="predicted"/>
<dbReference type="PANTHER" id="PTHR35190">
    <property type="entry name" value="PROTEIN DCD1B"/>
    <property type="match status" value="1"/>
</dbReference>
<feature type="domain" description="Peptidase C45 hydrolase" evidence="2">
    <location>
        <begin position="154"/>
        <end position="360"/>
    </location>
</feature>
<keyword evidence="1" id="KW-0732">Signal</keyword>
<protein>
    <recommendedName>
        <fullName evidence="2">Peptidase C45 hydrolase domain-containing protein</fullName>
    </recommendedName>
</protein>
<keyword evidence="4" id="KW-1185">Reference proteome</keyword>
<gene>
    <name evidence="3" type="ORF">KIH39_10550</name>
</gene>
<dbReference type="NCBIfam" id="NF040521">
    <property type="entry name" value="C45_proenzyme"/>
    <property type="match status" value="1"/>
</dbReference>
<dbReference type="Pfam" id="PF03417">
    <property type="entry name" value="AAT"/>
    <property type="match status" value="1"/>
</dbReference>
<evidence type="ECO:0000313" key="3">
    <source>
        <dbReference type="EMBL" id="QVL34319.1"/>
    </source>
</evidence>
<evidence type="ECO:0000313" key="4">
    <source>
        <dbReference type="Proteomes" id="UP000676194"/>
    </source>
</evidence>
<dbReference type="InterPro" id="IPR005079">
    <property type="entry name" value="Peptidase_C45_hydrolase"/>
</dbReference>
<reference evidence="3" key="1">
    <citation type="submission" date="2021-05" db="EMBL/GenBank/DDBJ databases">
        <title>Complete genome sequence of the cellulolytic planctomycete Telmatocola sphagniphila SP2T and characterization of the first cellulase from planctomycetes.</title>
        <authorList>
            <person name="Rakitin A.L."/>
            <person name="Beletsky A.V."/>
            <person name="Naumoff D.G."/>
            <person name="Kulichevskaya I.S."/>
            <person name="Mardanov A.V."/>
            <person name="Ravin N.V."/>
            <person name="Dedysh S.N."/>
        </authorList>
    </citation>
    <scope>NUCLEOTIDE SEQUENCE</scope>
    <source>
        <strain evidence="3">SP2T</strain>
    </source>
</reference>
<feature type="chain" id="PRO_5034490344" description="Peptidase C45 hydrolase domain-containing protein" evidence="1">
    <location>
        <begin position="20"/>
        <end position="379"/>
    </location>
</feature>
<dbReference type="AlphaFoldDB" id="A0A8E6BAC0"/>
<dbReference type="PANTHER" id="PTHR35190:SF2">
    <property type="entry name" value="PROTEIN DCD1B"/>
    <property type="match status" value="1"/>
</dbReference>
<evidence type="ECO:0000256" key="1">
    <source>
        <dbReference type="SAM" id="SignalP"/>
    </source>
</evidence>